<keyword evidence="4" id="KW-1185">Reference proteome</keyword>
<dbReference type="Pfam" id="PF25816">
    <property type="entry name" value="RamC_N"/>
    <property type="match status" value="1"/>
</dbReference>
<evidence type="ECO:0000256" key="1">
    <source>
        <dbReference type="SAM" id="MobiDB-lite"/>
    </source>
</evidence>
<dbReference type="Pfam" id="PF05147">
    <property type="entry name" value="LANC_like"/>
    <property type="match status" value="1"/>
</dbReference>
<dbReference type="GO" id="GO:0004674">
    <property type="term" value="F:protein serine/threonine kinase activity"/>
    <property type="evidence" value="ECO:0007669"/>
    <property type="project" value="UniProtKB-KW"/>
</dbReference>
<feature type="domain" description="Protein kinase" evidence="2">
    <location>
        <begin position="250"/>
        <end position="529"/>
    </location>
</feature>
<dbReference type="SUPFAM" id="SSF56112">
    <property type="entry name" value="Protein kinase-like (PK-like)"/>
    <property type="match status" value="1"/>
</dbReference>
<evidence type="ECO:0000313" key="4">
    <source>
        <dbReference type="Proteomes" id="UP000649259"/>
    </source>
</evidence>
<dbReference type="CDD" id="cd04791">
    <property type="entry name" value="LanC_SerThrkinase"/>
    <property type="match status" value="1"/>
</dbReference>
<dbReference type="Proteomes" id="UP000649259">
    <property type="component" value="Unassembled WGS sequence"/>
</dbReference>
<proteinExistence type="predicted"/>
<sequence>MQLEWEIIQTYMTNHPRWFEDFERRAPGGEHLREYRAVMPASWPLWRRGYWLLASPPQVPAVAQGWKLHVSATSATCAATLRAVLPLLRDAGVHFKFLMDPAAMLESNGKSFPRGSSGKFITVYPADEREFRAVGDALTEALAGFDGPHILSDRRYPGSRVVHYRYGGFVSISRMRPSGMKELLIRTPDGEPVVDIRHPYFHLPAWVTDPFTGESAPEQPAAPQRADAAPGATTGSAGGDTGITLADGRFTVVSAMKFCNRGGIYRGIDNETGADVVVREARPGVQIGPEGTDAVRLLRHEYDILTELADTGLFVRPIAFFTDWEHSFLVEEFIEGTHLGHLGIVENPVYNLDLSAERLTDYYERFRTLWLQVADAIAVCHERGIVMGDLSLTNVMVTGDDRAVIIDMESAFHEDAPAGPARGARLYTPGMVTRRARLAAQGDRRTDHYALGGLILGCVLLCHQTDFIDPTMPRRLLALAAADLELPAELTRLITDLYDEDADLPDPADLRRRIEALPLADAWRQPPPLGLPPVTDAPARAELHKRVEATLEGVADFWTATADLDRQDRLFPADVTVFRTNPLSLAHGAYGPLYVLHRLRGTVPDELHAWALRHSTGHDVMPAGLYFGAAGVAWAQSALGHLDIAVRTLHDAHGHPQALSEPGVLTGAAGYGMACLRLWLDAGLTEFLDRAVAVGAHLTRTAHREDGLAHWPDAGRPTPIGYADGAAGIALFLLALHCATGDAASLELGRAALDFDLSQVVAGAGGRLSFPATVSTDDRPVMVVRHYWDHGTAGVLTTLLRYHHVTGDPVLRERIAALLPDVRRKYTVFPQLFHGTSGLGNVLLDAYEFLGDAELLAEAERVAESVLCMAIERPEGIVFPGEQTVRESCDLASGSAGVALFLDRLRTARPGGRTNGNFLLDDLLPAAAGRTGA</sequence>
<dbReference type="Gene3D" id="1.10.510.10">
    <property type="entry name" value="Transferase(Phosphotransferase) domain 1"/>
    <property type="match status" value="1"/>
</dbReference>
<evidence type="ECO:0000259" key="2">
    <source>
        <dbReference type="PROSITE" id="PS50011"/>
    </source>
</evidence>
<keyword evidence="3" id="KW-0808">Transferase</keyword>
<dbReference type="SMART" id="SM01260">
    <property type="entry name" value="LANC_like"/>
    <property type="match status" value="1"/>
</dbReference>
<keyword evidence="3" id="KW-0723">Serine/threonine-protein kinase</keyword>
<dbReference type="NCBIfam" id="NF038151">
    <property type="entry name" value="lanthi_synth_III"/>
    <property type="match status" value="1"/>
</dbReference>
<accession>A0ABQ3RXA6</accession>
<comment type="caution">
    <text evidence="3">The sequence shown here is derived from an EMBL/GenBank/DDBJ whole genome shotgun (WGS) entry which is preliminary data.</text>
</comment>
<protein>
    <submittedName>
        <fullName evidence="3">Serine/threonine protein kinase</fullName>
    </submittedName>
</protein>
<dbReference type="InterPro" id="IPR057929">
    <property type="entry name" value="RamC_N"/>
</dbReference>
<dbReference type="EMBL" id="BNEB01000002">
    <property type="protein sequence ID" value="GHI60420.1"/>
    <property type="molecule type" value="Genomic_DNA"/>
</dbReference>
<dbReference type="InterPro" id="IPR053524">
    <property type="entry name" value="Aerial_hyphae_peptide-synth"/>
</dbReference>
<dbReference type="SUPFAM" id="SSF158745">
    <property type="entry name" value="LanC-like"/>
    <property type="match status" value="1"/>
</dbReference>
<feature type="compositionally biased region" description="Low complexity" evidence="1">
    <location>
        <begin position="216"/>
        <end position="235"/>
    </location>
</feature>
<dbReference type="InterPro" id="IPR007822">
    <property type="entry name" value="LANC-like"/>
</dbReference>
<dbReference type="InterPro" id="IPR058053">
    <property type="entry name" value="RamC_C"/>
</dbReference>
<dbReference type="PRINTS" id="PR01950">
    <property type="entry name" value="LANCSUPER"/>
</dbReference>
<dbReference type="InterPro" id="IPR011009">
    <property type="entry name" value="Kinase-like_dom_sf"/>
</dbReference>
<gene>
    <name evidence="3" type="ORF">Saso_20700</name>
</gene>
<evidence type="ECO:0000313" key="3">
    <source>
        <dbReference type="EMBL" id="GHI60420.1"/>
    </source>
</evidence>
<dbReference type="PROSITE" id="PS50011">
    <property type="entry name" value="PROTEIN_KINASE_DOM"/>
    <property type="match status" value="1"/>
</dbReference>
<feature type="region of interest" description="Disordered" evidence="1">
    <location>
        <begin position="212"/>
        <end position="240"/>
    </location>
</feature>
<dbReference type="InterPro" id="IPR000719">
    <property type="entry name" value="Prot_kinase_dom"/>
</dbReference>
<dbReference type="Gene3D" id="1.50.10.20">
    <property type="match status" value="1"/>
</dbReference>
<keyword evidence="3" id="KW-0418">Kinase</keyword>
<organism evidence="3 4">
    <name type="scientific">Streptomyces asoensis</name>
    <dbReference type="NCBI Taxonomy" id="249586"/>
    <lineage>
        <taxon>Bacteria</taxon>
        <taxon>Bacillati</taxon>
        <taxon>Actinomycetota</taxon>
        <taxon>Actinomycetes</taxon>
        <taxon>Kitasatosporales</taxon>
        <taxon>Streptomycetaceae</taxon>
        <taxon>Streptomyces</taxon>
    </lineage>
</organism>
<reference evidence="4" key="1">
    <citation type="submission" date="2023-07" db="EMBL/GenBank/DDBJ databases">
        <title>Whole genome shotgun sequence of Streptomyces cacaoi subsp. asoensis NBRC 13813.</title>
        <authorList>
            <person name="Komaki H."/>
            <person name="Tamura T."/>
        </authorList>
    </citation>
    <scope>NUCLEOTIDE SEQUENCE [LARGE SCALE GENOMIC DNA]</scope>
    <source>
        <strain evidence="4">NBRC 13813</strain>
    </source>
</reference>
<name>A0ABQ3RXA6_9ACTN</name>